<protein>
    <submittedName>
        <fullName evidence="2">Uncharacterized protein</fullName>
    </submittedName>
</protein>
<dbReference type="OrthoDB" id="5229281at2759"/>
<accession>A0A423VQ54</accession>
<keyword evidence="3" id="KW-1185">Reference proteome</keyword>
<feature type="region of interest" description="Disordered" evidence="1">
    <location>
        <begin position="460"/>
        <end position="509"/>
    </location>
</feature>
<sequence length="652" mass="71375">MSTYLFLTLGDRTVMVAKPATYQDLKREVRKQFPMLASVFSVLVLFKPILEDGTMLDNWVEVDASAYGAVHNCAQVIINVAEPITKRYMFPFPDGRNSNVGPANQVPQMDALGKDNIPIDGQVSTKNSKPSRSKYIYPNSDASPNPERSDGAACASGWAGASERFRRSAKLIPNLKDCKEAVGLEVGESNCYPDEEEEADNNRGHFQEEEPSPGLTEKGWYTGTEDIPHKGKQTANAPLANYATTKTAGGANVNTAGKSNPNTNVKNMRYPSPYHTQPSRHSGVPTGASNPEEDRPVHGFSHRWGPRVRDRYNITPPIKSDWGSDDDRQDEAKGSPFGPSDYVYNSPYASPRNPFVQGWNGPCGNPRSPPDQVPHSGCGWACCAERKGEDNADQKHAHTAYAHDNSYEAAPSVPTALAALAYLAAPNGDRASNQVSQNALNLAHDHGASDWSPPRRRYSGLYRWPREPQQPHPNTKTAHQPVPHYSPPTFSAPPHGSLSTAADPGRYTTGSPVAKFRRSSHLAHGGTAGQKGQTWANAGTNFQAHVEGDDKDQQRNLSGYQDGHLSDGSNAGFVRVQDESKNTQTQGDDVEDFWYAPIDEATRTAWGGGSFKRDSDVYDKKRNTDESRQANQGGWRKVSNSGWGETLRPGEW</sequence>
<name>A0A423VQ54_9PEZI</name>
<feature type="region of interest" description="Disordered" evidence="1">
    <location>
        <begin position="550"/>
        <end position="571"/>
    </location>
</feature>
<feature type="region of interest" description="Disordered" evidence="1">
    <location>
        <begin position="249"/>
        <end position="342"/>
    </location>
</feature>
<comment type="caution">
    <text evidence="2">The sequence shown here is derived from an EMBL/GenBank/DDBJ whole genome shotgun (WGS) entry which is preliminary data.</text>
</comment>
<dbReference type="Proteomes" id="UP000283895">
    <property type="component" value="Unassembled WGS sequence"/>
</dbReference>
<reference evidence="2 3" key="1">
    <citation type="submission" date="2015-09" db="EMBL/GenBank/DDBJ databases">
        <title>Host preference determinants of Valsa canker pathogens revealed by comparative genomics.</title>
        <authorList>
            <person name="Yin Z."/>
            <person name="Huang L."/>
        </authorList>
    </citation>
    <scope>NUCLEOTIDE SEQUENCE [LARGE SCALE GENOMIC DNA]</scope>
    <source>
        <strain evidence="2 3">03-1</strain>
    </source>
</reference>
<feature type="region of interest" description="Disordered" evidence="1">
    <location>
        <begin position="604"/>
        <end position="652"/>
    </location>
</feature>
<feature type="compositionally biased region" description="Polar residues" evidence="1">
    <location>
        <begin position="249"/>
        <end position="266"/>
    </location>
</feature>
<evidence type="ECO:0000313" key="2">
    <source>
        <dbReference type="EMBL" id="ROV93167.1"/>
    </source>
</evidence>
<evidence type="ECO:0000313" key="3">
    <source>
        <dbReference type="Proteomes" id="UP000283895"/>
    </source>
</evidence>
<feature type="region of interest" description="Disordered" evidence="1">
    <location>
        <begin position="189"/>
        <end position="232"/>
    </location>
</feature>
<evidence type="ECO:0000256" key="1">
    <source>
        <dbReference type="SAM" id="MobiDB-lite"/>
    </source>
</evidence>
<dbReference type="EMBL" id="LKEA01000046">
    <property type="protein sequence ID" value="ROV93167.1"/>
    <property type="molecule type" value="Genomic_DNA"/>
</dbReference>
<organism evidence="2 3">
    <name type="scientific">Cytospora schulzeri</name>
    <dbReference type="NCBI Taxonomy" id="448051"/>
    <lineage>
        <taxon>Eukaryota</taxon>
        <taxon>Fungi</taxon>
        <taxon>Dikarya</taxon>
        <taxon>Ascomycota</taxon>
        <taxon>Pezizomycotina</taxon>
        <taxon>Sordariomycetes</taxon>
        <taxon>Sordariomycetidae</taxon>
        <taxon>Diaporthales</taxon>
        <taxon>Cytosporaceae</taxon>
        <taxon>Cytospora</taxon>
    </lineage>
</organism>
<feature type="compositionally biased region" description="Basic and acidic residues" evidence="1">
    <location>
        <begin position="611"/>
        <end position="628"/>
    </location>
</feature>
<proteinExistence type="predicted"/>
<dbReference type="AlphaFoldDB" id="A0A423VQ54"/>
<feature type="region of interest" description="Disordered" evidence="1">
    <location>
        <begin position="99"/>
        <end position="152"/>
    </location>
</feature>
<gene>
    <name evidence="2" type="ORF">VMCG_08740</name>
</gene>